<evidence type="ECO:0000256" key="1">
    <source>
        <dbReference type="ARBA" id="ARBA00004123"/>
    </source>
</evidence>
<evidence type="ECO:0008006" key="12">
    <source>
        <dbReference type="Google" id="ProtNLM"/>
    </source>
</evidence>
<feature type="region of interest" description="Disordered" evidence="7">
    <location>
        <begin position="282"/>
        <end position="309"/>
    </location>
</feature>
<dbReference type="InterPro" id="IPR013783">
    <property type="entry name" value="Ig-like_fold"/>
</dbReference>
<comment type="similarity">
    <text evidence="2">Belongs to the Su(H) family.</text>
</comment>
<dbReference type="InterPro" id="IPR040159">
    <property type="entry name" value="CLS_fam"/>
</dbReference>
<dbReference type="FunFam" id="2.60.40.1450:FF:000003">
    <property type="entry name" value="Related to J kappa-recombination signal binding protein"/>
    <property type="match status" value="1"/>
</dbReference>
<feature type="domain" description="RBP-J/Cbf11/Cbf12 DNA binding" evidence="8">
    <location>
        <begin position="463"/>
        <end position="620"/>
    </location>
</feature>
<dbReference type="InterPro" id="IPR038007">
    <property type="entry name" value="RBP-Jkappa_IPT"/>
</dbReference>
<feature type="region of interest" description="Disordered" evidence="7">
    <location>
        <begin position="1"/>
        <end position="74"/>
    </location>
</feature>
<gene>
    <name evidence="10" type="ORF">INT43_002627</name>
</gene>
<dbReference type="Pfam" id="PF20144">
    <property type="entry name" value="TIG_SUH"/>
    <property type="match status" value="1"/>
</dbReference>
<dbReference type="GO" id="GO:0001228">
    <property type="term" value="F:DNA-binding transcription activator activity, RNA polymerase II-specific"/>
    <property type="evidence" value="ECO:0007669"/>
    <property type="project" value="InterPro"/>
</dbReference>
<evidence type="ECO:0000256" key="4">
    <source>
        <dbReference type="ARBA" id="ARBA00023125"/>
    </source>
</evidence>
<feature type="region of interest" description="Disordered" evidence="7">
    <location>
        <begin position="893"/>
        <end position="987"/>
    </location>
</feature>
<comment type="subcellular location">
    <subcellularLocation>
        <location evidence="1">Nucleus</location>
    </subcellularLocation>
</comment>
<dbReference type="Gene3D" id="2.60.40.10">
    <property type="entry name" value="Immunoglobulins"/>
    <property type="match status" value="1"/>
</dbReference>
<evidence type="ECO:0000313" key="11">
    <source>
        <dbReference type="Proteomes" id="UP000654370"/>
    </source>
</evidence>
<dbReference type="GO" id="GO:0005634">
    <property type="term" value="C:nucleus"/>
    <property type="evidence" value="ECO:0007669"/>
    <property type="project" value="UniProtKB-SubCell"/>
</dbReference>
<dbReference type="SUPFAM" id="SSF49417">
    <property type="entry name" value="p53-like transcription factors"/>
    <property type="match status" value="1"/>
</dbReference>
<feature type="compositionally biased region" description="Low complexity" evidence="7">
    <location>
        <begin position="33"/>
        <end position="44"/>
    </location>
</feature>
<dbReference type="InterPro" id="IPR014756">
    <property type="entry name" value="Ig_E-set"/>
</dbReference>
<evidence type="ECO:0000256" key="6">
    <source>
        <dbReference type="ARBA" id="ARBA00023242"/>
    </source>
</evidence>
<dbReference type="Pfam" id="PF09270">
    <property type="entry name" value="BTD"/>
    <property type="match status" value="1"/>
</dbReference>
<evidence type="ECO:0000256" key="7">
    <source>
        <dbReference type="SAM" id="MobiDB-lite"/>
    </source>
</evidence>
<keyword evidence="3" id="KW-0805">Transcription regulation</keyword>
<dbReference type="InterPro" id="IPR036358">
    <property type="entry name" value="BTD_sf"/>
</dbReference>
<evidence type="ECO:0000313" key="10">
    <source>
        <dbReference type="EMBL" id="KAG2186189.1"/>
    </source>
</evidence>
<evidence type="ECO:0000256" key="3">
    <source>
        <dbReference type="ARBA" id="ARBA00023015"/>
    </source>
</evidence>
<accession>A0A8H7UPE6</accession>
<dbReference type="InterPro" id="IPR015350">
    <property type="entry name" value="Beta-trefoil_DNA-bd_dom"/>
</dbReference>
<proteinExistence type="inferred from homology"/>
<dbReference type="InterPro" id="IPR037095">
    <property type="entry name" value="RBP-J/Cbf11_DNA-bd_sf"/>
</dbReference>
<evidence type="ECO:0000256" key="5">
    <source>
        <dbReference type="ARBA" id="ARBA00023163"/>
    </source>
</evidence>
<keyword evidence="11" id="KW-1185">Reference proteome</keyword>
<dbReference type="GO" id="GO:0000978">
    <property type="term" value="F:RNA polymerase II cis-regulatory region sequence-specific DNA binding"/>
    <property type="evidence" value="ECO:0007669"/>
    <property type="project" value="InterPro"/>
</dbReference>
<organism evidence="10 11">
    <name type="scientific">Mortierella isabellina</name>
    <name type="common">Filamentous fungus</name>
    <name type="synonym">Umbelopsis isabellina</name>
    <dbReference type="NCBI Taxonomy" id="91625"/>
    <lineage>
        <taxon>Eukaryota</taxon>
        <taxon>Fungi</taxon>
        <taxon>Fungi incertae sedis</taxon>
        <taxon>Mucoromycota</taxon>
        <taxon>Mucoromycotina</taxon>
        <taxon>Umbelopsidomycetes</taxon>
        <taxon>Umbelopsidales</taxon>
        <taxon>Umbelopsidaceae</taxon>
        <taxon>Umbelopsis</taxon>
    </lineage>
</organism>
<dbReference type="OrthoDB" id="5600360at2759"/>
<keyword evidence="6" id="KW-0539">Nucleus</keyword>
<dbReference type="Pfam" id="PF09271">
    <property type="entry name" value="LAG1-DNAbind"/>
    <property type="match status" value="1"/>
</dbReference>
<evidence type="ECO:0000259" key="9">
    <source>
        <dbReference type="SMART" id="SM01268"/>
    </source>
</evidence>
<feature type="compositionally biased region" description="Low complexity" evidence="7">
    <location>
        <begin position="967"/>
        <end position="977"/>
    </location>
</feature>
<sequence>MVQTTTYSTFPTAASSDASRKRKQDYALDYNLSSPTRSSSSSQQAPPPWSEFVYSSPSSPTNSPHQPLAWLDHTNNNNHHGFAHFDPMAIPNNYSVKQEMMPDRRHSVAVGELSYLSDLKQEANQYDMSLHHLPTPPSNNVQKPSTAEKTNLHLDMSTKPQQQFNFSTAAIPSPSTPAFFTSAFLESLNDDPHTGGANTAHNLTAEPESVFSFGMNPNSNTIQFMNPNDMLAHASPENMLNDIMSENDDFVFNHHNTVAPSALSSDNGYYQNSASSFSDLIMQQQQDHQSALHRGSTSRSSTSSLASTLQQQHLNNSNDIGFGQMDFSSNNNVISRKGSRLQQISPPASPTNSSSVSNTSSSPSPPITPMLHQQQQQQAYQQVFNEGSTFQHPTIPEEDDEDMLLNQADFAGYLQPTGLDDPLKGKAGIVTSRMLQNANVSQLRPLIRHYLQSPNPAASGERTVVILTSKVAQKSYGTEKRFLCPPPTTHLIGGSWWTQQASDHENSPDSPPSVTVSAPNMTVCISGESTSQKGNLEWHAPNGSVMDSSSVITTPNDPVVSGKCVSKQLYINDADEKRKRVECLVKIQLANGFNLGTLASKGIKVISKPSKKRQSVKNMELCIHHGTTISLFNRIRSQTVSTKYLGVSTTNGTPVMFAQTSSDWPGADPTQPPPNAASAGNGTCFVARTSSWDPFVIWVVDTSRTGESAHNDEPATFPPPPAIALRNPSGNPIPIHYNQPVVLQCLSTGLVSPVMVIRKVDKASTVVGGARVSDGGPGGSSGFMAGGEYADEALGDPVSQLHKIALQIIQDPSNANCPVDMRNRQYPNMPHATQPITYLACLNDIVGMHKTTEPRQPLASAMAMMNESPAAPISMSGMASSWTDAQSMFGISFGSPTDGSTVTSQEGGRAVRKRRVSCDTTNPRTLSGAAPANSRVSTLANKGSSRRRVNSLNDMGNFPSDDVNANGRRGSVSSTTSGGAGASPQNGAFWSEDVTDAAVWTIVGTDCATYTFWTPQSTSPFSSQQNSEVASPVTPFPSISHFNSSLAPQDQRALNGDVGSLTIYGENFTRDLTVWFGDVKATRTEYRCREILVCSVPNDNEFHDSVGLSPYHHRQLRTDSSGKTTDSEVGFVERPRKKVPILLVRGDGVVYRTGKIYVF</sequence>
<feature type="compositionally biased region" description="Polar residues" evidence="7">
    <location>
        <begin position="934"/>
        <end position="943"/>
    </location>
</feature>
<dbReference type="Proteomes" id="UP000654370">
    <property type="component" value="Unassembled WGS sequence"/>
</dbReference>
<protein>
    <recommendedName>
        <fullName evidence="12">LAG1-DNAbind-domain-containing protein</fullName>
    </recommendedName>
</protein>
<feature type="compositionally biased region" description="Low complexity" evidence="7">
    <location>
        <begin position="297"/>
        <end position="309"/>
    </location>
</feature>
<dbReference type="SMART" id="SM01268">
    <property type="entry name" value="BTD"/>
    <property type="match status" value="1"/>
</dbReference>
<keyword evidence="5" id="KW-0804">Transcription</keyword>
<feature type="compositionally biased region" description="Polar residues" evidence="7">
    <location>
        <begin position="53"/>
        <end position="65"/>
    </location>
</feature>
<dbReference type="EMBL" id="JAEPQZ010000001">
    <property type="protein sequence ID" value="KAG2186189.1"/>
    <property type="molecule type" value="Genomic_DNA"/>
</dbReference>
<dbReference type="SUPFAM" id="SSF81296">
    <property type="entry name" value="E set domains"/>
    <property type="match status" value="1"/>
</dbReference>
<comment type="caution">
    <text evidence="10">The sequence shown here is derived from an EMBL/GenBank/DDBJ whole genome shotgun (WGS) entry which is preliminary data.</text>
</comment>
<reference evidence="10" key="1">
    <citation type="submission" date="2020-12" db="EMBL/GenBank/DDBJ databases">
        <title>Metabolic potential, ecology and presence of endohyphal bacteria is reflected in genomic diversity of Mucoromycotina.</title>
        <authorList>
            <person name="Muszewska A."/>
            <person name="Okrasinska A."/>
            <person name="Steczkiewicz K."/>
            <person name="Drgas O."/>
            <person name="Orlowska M."/>
            <person name="Perlinska-Lenart U."/>
            <person name="Aleksandrzak-Piekarczyk T."/>
            <person name="Szatraj K."/>
            <person name="Zielenkiewicz U."/>
            <person name="Pilsyk S."/>
            <person name="Malc E."/>
            <person name="Mieczkowski P."/>
            <person name="Kruszewska J.S."/>
            <person name="Biernat P."/>
            <person name="Pawlowska J."/>
        </authorList>
    </citation>
    <scope>NUCLEOTIDE SEQUENCE</scope>
    <source>
        <strain evidence="10">WA0000067209</strain>
    </source>
</reference>
<feature type="compositionally biased region" description="Low complexity" evidence="7">
    <location>
        <begin position="344"/>
        <end position="362"/>
    </location>
</feature>
<dbReference type="PANTHER" id="PTHR10665">
    <property type="entry name" value="RECOMBINING BINDING PROTEIN SUPPRESSOR OF HAIRLESS"/>
    <property type="match status" value="1"/>
</dbReference>
<feature type="compositionally biased region" description="Polar residues" evidence="7">
    <location>
        <begin position="1"/>
        <end position="17"/>
    </location>
</feature>
<dbReference type="Gene3D" id="2.60.40.1450">
    <property type="entry name" value="LAG1, DNA binding domain"/>
    <property type="match status" value="1"/>
</dbReference>
<keyword evidence="4" id="KW-0238">DNA-binding</keyword>
<dbReference type="SMART" id="SM01267">
    <property type="entry name" value="LAG1_DNAbind"/>
    <property type="match status" value="1"/>
</dbReference>
<feature type="compositionally biased region" description="Polar residues" evidence="7">
    <location>
        <begin position="894"/>
        <end position="906"/>
    </location>
</feature>
<dbReference type="InterPro" id="IPR008967">
    <property type="entry name" value="p53-like_TF_DNA-bd_sf"/>
</dbReference>
<dbReference type="InterPro" id="IPR015351">
    <property type="entry name" value="RBP-J/Cbf11/Cbf12_DNA-bd"/>
</dbReference>
<feature type="region of interest" description="Disordered" evidence="7">
    <location>
        <begin position="336"/>
        <end position="376"/>
    </location>
</feature>
<evidence type="ECO:0000256" key="2">
    <source>
        <dbReference type="ARBA" id="ARBA00009704"/>
    </source>
</evidence>
<dbReference type="Gene3D" id="2.80.10.50">
    <property type="match status" value="1"/>
</dbReference>
<dbReference type="SUPFAM" id="SSF110217">
    <property type="entry name" value="DNA-binding protein LAG-1 (CSL)"/>
    <property type="match status" value="1"/>
</dbReference>
<feature type="domain" description="Beta-trefoil DNA-binding" evidence="9">
    <location>
        <begin position="621"/>
        <end position="882"/>
    </location>
</feature>
<dbReference type="AlphaFoldDB" id="A0A8H7UPE6"/>
<evidence type="ECO:0000259" key="8">
    <source>
        <dbReference type="SMART" id="SM01267"/>
    </source>
</evidence>
<name>A0A8H7UPE6_MORIS</name>